<keyword evidence="6" id="KW-0804">Transcription</keyword>
<keyword evidence="10" id="KW-1185">Reference proteome</keyword>
<evidence type="ECO:0000313" key="11">
    <source>
        <dbReference type="RefSeq" id="XP_005184248.2"/>
    </source>
</evidence>
<gene>
    <name evidence="11" type="primary">LOC101895376</name>
</gene>
<reference evidence="11" key="1">
    <citation type="submission" date="2025-08" db="UniProtKB">
        <authorList>
            <consortium name="RefSeq"/>
        </authorList>
    </citation>
    <scope>IDENTIFICATION</scope>
    <source>
        <strain evidence="11">Aabys</strain>
        <tissue evidence="11">Whole body</tissue>
    </source>
</reference>
<keyword evidence="3" id="KW-0698">rRNA processing</keyword>
<feature type="domain" description="WD repeat-containing protein 75 second beta-propeller" evidence="9">
    <location>
        <begin position="348"/>
        <end position="544"/>
    </location>
</feature>
<dbReference type="GeneID" id="101895376"/>
<keyword evidence="7" id="KW-0539">Nucleus</keyword>
<evidence type="ECO:0000256" key="3">
    <source>
        <dbReference type="ARBA" id="ARBA00022552"/>
    </source>
</evidence>
<evidence type="ECO:0000256" key="8">
    <source>
        <dbReference type="SAM" id="MobiDB-lite"/>
    </source>
</evidence>
<dbReference type="PANTHER" id="PTHR44215">
    <property type="entry name" value="WD REPEAT-CONTAINING PROTEIN 75"/>
    <property type="match status" value="1"/>
</dbReference>
<comment type="subcellular location">
    <subcellularLocation>
        <location evidence="1">Nucleus</location>
        <location evidence="1">Nucleolus</location>
    </subcellularLocation>
</comment>
<evidence type="ECO:0000256" key="4">
    <source>
        <dbReference type="ARBA" id="ARBA00022574"/>
    </source>
</evidence>
<name>A0A9J7I2Z9_MUSDO</name>
<dbReference type="STRING" id="7370.A0A1I8MZF6"/>
<sequence length="1091" mass="123908">MNFENEDRLQFEQLTGGNIIEKPPIYGNTGEHLLFLSGKYINVYSTISGQLVRKLEGASTTLVDYCYELDNEDIVVACSQSGEILTWEWKTGELKSNIQMNMNCSHGGAVTNFQILNLWGNSALPYAFVCLKVPKSNCVWRLLDRTCGKFVPVPMQMRLTPRTPLMAVDSKNFPNLVIVQGYYVYFVNYKTWSFKRFNNAHKVPITVLQKHPKEECFATGDETGKVFLWREFTSKHEVKTSLYHWHHTKVTSIYFTVSGANFFSSGEEAVLVKWNVENPEYRQFLPRISSKIQHVVVSPDNAQIAVCTVDNGVQFVGTENKILSNLQEFTYIVDDKTGNSKFPVGLRLNPRTNTLVLNGRTGSLQFYNTYTKNFLYNLNIVNQNLLSTESDRILYDIRVTKAAFNIDWLATGEVFNDNEHLPELRLKFWKYQEETQRYALNTNIELPHEGGFKAIEFSNDYQVDNLLCATVGEDNVIKMWCLDDSDSIYKEGKSWFCIAQTSYRNLPVESISFSQDGSLLAAGYGNTLCIYKSEDLKLKAALTGANGMDGCVTKAQIRLPTKNVNGSKVDLKEKRDKLMKLFSNLLELNEETLVKELQKTVEDNRKSSEENLKPAGKLDDKQKMALYSRILQMHELNLFQKVMIYQKLGIGCKVHPQMTTKVIDYIQNSIGQRKKQKRLQTLYGKTHRMTKSERFKAKYRLEQHTKRQRNYDVAITNNLVPLLSLLNLDQNTQPPLKKNTEKEPIVNKVVSDPPRPTIAEIKHVQFAAGEYGHLVAVCTERRILIWNLLTLRLQSVLKLSAKHVTFDAQTNLMAVVTNNDELHIFQPNVPLPIYQRRNMPQLYGMAWIPRRYPKQRSINLDWQAQSTLYFLTDDQKIIYLNSPTEKHLDIPPPITFNKAASASMQISTFGTFAAKSISETHTTSSRQSGPLVLGNSDKTAVKTLIEMSTHTMPPMSLMCEEFVKSMVKPVANGKVNQNSTDDDDTNGDINDALTTRLNGDGVTNGFGSSNHSDDDDGDDADGDVKMTNGNAKSPATNANNLRKNLLRKTEELKRKQKSKGGTRDDSLLLPANDDLESKLRYVAKQMVAIEF</sequence>
<keyword evidence="5" id="KW-0677">Repeat</keyword>
<keyword evidence="4" id="KW-0853">WD repeat</keyword>
<dbReference type="Gene3D" id="2.130.10.10">
    <property type="entry name" value="YVTN repeat-like/Quinoprotein amine dehydrogenase"/>
    <property type="match status" value="3"/>
</dbReference>
<accession>A0A9J7I2Z9</accession>
<dbReference type="SMART" id="SM00320">
    <property type="entry name" value="WD40"/>
    <property type="match status" value="7"/>
</dbReference>
<keyword evidence="2" id="KW-0690">Ribosome biogenesis</keyword>
<dbReference type="InterPro" id="IPR053826">
    <property type="entry name" value="WDR75"/>
</dbReference>
<dbReference type="Pfam" id="PF23769">
    <property type="entry name" value="Beta-prop_WDR75_2nd"/>
    <property type="match status" value="2"/>
</dbReference>
<dbReference type="Pfam" id="PF23869">
    <property type="entry name" value="Beta-prop_WDR75_1st"/>
    <property type="match status" value="1"/>
</dbReference>
<dbReference type="InterPro" id="IPR015943">
    <property type="entry name" value="WD40/YVTN_repeat-like_dom_sf"/>
</dbReference>
<evidence type="ECO:0000259" key="9">
    <source>
        <dbReference type="Pfam" id="PF23769"/>
    </source>
</evidence>
<dbReference type="SUPFAM" id="SSF50978">
    <property type="entry name" value="WD40 repeat-like"/>
    <property type="match status" value="3"/>
</dbReference>
<evidence type="ECO:0000256" key="1">
    <source>
        <dbReference type="ARBA" id="ARBA00004604"/>
    </source>
</evidence>
<dbReference type="VEuPathDB" id="VectorBase:MDOA009971"/>
<dbReference type="OrthoDB" id="4096at2759"/>
<evidence type="ECO:0000256" key="7">
    <source>
        <dbReference type="ARBA" id="ARBA00023242"/>
    </source>
</evidence>
<feature type="region of interest" description="Disordered" evidence="8">
    <location>
        <begin position="973"/>
        <end position="1040"/>
    </location>
</feature>
<evidence type="ECO:0000256" key="5">
    <source>
        <dbReference type="ARBA" id="ARBA00022737"/>
    </source>
</evidence>
<evidence type="ECO:0000256" key="2">
    <source>
        <dbReference type="ARBA" id="ARBA00022517"/>
    </source>
</evidence>
<dbReference type="PANTHER" id="PTHR44215:SF1">
    <property type="entry name" value="WD REPEAT-CONTAINING PROTEIN 75"/>
    <property type="match status" value="1"/>
</dbReference>
<dbReference type="RefSeq" id="XP_005184248.2">
    <property type="nucleotide sequence ID" value="XM_005184191.4"/>
</dbReference>
<evidence type="ECO:0000313" key="10">
    <source>
        <dbReference type="Proteomes" id="UP001652621"/>
    </source>
</evidence>
<proteinExistence type="predicted"/>
<dbReference type="eggNOG" id="KOG1963">
    <property type="taxonomic scope" value="Eukaryota"/>
</dbReference>
<dbReference type="Proteomes" id="UP001652621">
    <property type="component" value="Unplaced"/>
</dbReference>
<feature type="domain" description="WD repeat-containing protein 75 second beta-propeller" evidence="9">
    <location>
        <begin position="761"/>
        <end position="875"/>
    </location>
</feature>
<evidence type="ECO:0000256" key="6">
    <source>
        <dbReference type="ARBA" id="ARBA00023163"/>
    </source>
</evidence>
<dbReference type="InterPro" id="IPR057644">
    <property type="entry name" value="Beta-prop_WDR75_2nd"/>
</dbReference>
<organism evidence="10 11">
    <name type="scientific">Musca domestica</name>
    <name type="common">House fly</name>
    <dbReference type="NCBI Taxonomy" id="7370"/>
    <lineage>
        <taxon>Eukaryota</taxon>
        <taxon>Metazoa</taxon>
        <taxon>Ecdysozoa</taxon>
        <taxon>Arthropoda</taxon>
        <taxon>Hexapoda</taxon>
        <taxon>Insecta</taxon>
        <taxon>Pterygota</taxon>
        <taxon>Neoptera</taxon>
        <taxon>Endopterygota</taxon>
        <taxon>Diptera</taxon>
        <taxon>Brachycera</taxon>
        <taxon>Muscomorpha</taxon>
        <taxon>Muscoidea</taxon>
        <taxon>Muscidae</taxon>
        <taxon>Musca</taxon>
    </lineage>
</organism>
<dbReference type="InterPro" id="IPR036322">
    <property type="entry name" value="WD40_repeat_dom_sf"/>
</dbReference>
<protein>
    <submittedName>
        <fullName evidence="11">Uncharacterized protein LOC101895376</fullName>
    </submittedName>
</protein>
<dbReference type="VEuPathDB" id="VectorBase:MDOMA2_021181"/>
<dbReference type="InterPro" id="IPR001680">
    <property type="entry name" value="WD40_rpt"/>
</dbReference>